<accession>A0ABW7F684</accession>
<dbReference type="InterPro" id="IPR010869">
    <property type="entry name" value="DUF1501"/>
</dbReference>
<dbReference type="Proteomes" id="UP001606210">
    <property type="component" value="Unassembled WGS sequence"/>
</dbReference>
<proteinExistence type="predicted"/>
<protein>
    <submittedName>
        <fullName evidence="1">DUF1501 domain-containing protein</fullName>
    </submittedName>
</protein>
<gene>
    <name evidence="1" type="ORF">ACG00Y_19660</name>
</gene>
<organism evidence="1 2">
    <name type="scientific">Pelomonas parva</name>
    <dbReference type="NCBI Taxonomy" id="3299032"/>
    <lineage>
        <taxon>Bacteria</taxon>
        <taxon>Pseudomonadati</taxon>
        <taxon>Pseudomonadota</taxon>
        <taxon>Betaproteobacteria</taxon>
        <taxon>Burkholderiales</taxon>
        <taxon>Sphaerotilaceae</taxon>
        <taxon>Roseateles</taxon>
    </lineage>
</organism>
<evidence type="ECO:0000313" key="2">
    <source>
        <dbReference type="Proteomes" id="UP001606210"/>
    </source>
</evidence>
<dbReference type="RefSeq" id="WP_394481779.1">
    <property type="nucleotide sequence ID" value="NZ_JBIGHV010000007.1"/>
</dbReference>
<sequence length="476" mass="48878">MSASTPTSRRGFMHALTGLAANAAAVPRQGLLLSTQLAGLAAMAQQSSHAADLNGGYKAVVCVFLNGGCDTHNWVVPIDTEGYAAYSKARPDLAWPLARLQAIATTGQAAGRTLAMPVELAPLARWYNAGKASVVLNCGTLERPVTKAEYLAGAGLPRKLFSHNDQASMWQSLSTEGARSGWGGRMGDLLMAANAHPVFTAVSATGNAVFLTGQNVTQFQVGANGLVATSGVNAPSIYGAARGSTALGRVLNPSTTDPLLAEYTRVLQRGLNANGLLQSALGGASVPPLPTTAVAASGGTATLDTIGLAQQLRVVLQMIAANQTLGMRRQVFMVSMGGFDTHANQMRDQPGHMAQVAGSIDYFLTSLQTLGLLNNVTLFTASDFGRTLVSNGDGSDHGWGSHHFVAGGAVRGGTTLGRFPNLATGSGDDIGSGRLLPGIGVSQLAASLGGWMGLSASEQLQVLPNLGNFGPGPGLF</sequence>
<dbReference type="PROSITE" id="PS51318">
    <property type="entry name" value="TAT"/>
    <property type="match status" value="1"/>
</dbReference>
<dbReference type="PANTHER" id="PTHR43737">
    <property type="entry name" value="BLL7424 PROTEIN"/>
    <property type="match status" value="1"/>
</dbReference>
<dbReference type="InterPro" id="IPR006311">
    <property type="entry name" value="TAT_signal"/>
</dbReference>
<dbReference type="PANTHER" id="PTHR43737:SF1">
    <property type="entry name" value="DUF1501 DOMAIN-CONTAINING PROTEIN"/>
    <property type="match status" value="1"/>
</dbReference>
<comment type="caution">
    <text evidence="1">The sequence shown here is derived from an EMBL/GenBank/DDBJ whole genome shotgun (WGS) entry which is preliminary data.</text>
</comment>
<name>A0ABW7F684_9BURK</name>
<evidence type="ECO:0000313" key="1">
    <source>
        <dbReference type="EMBL" id="MFG6432148.1"/>
    </source>
</evidence>
<dbReference type="EMBL" id="JBIGHV010000007">
    <property type="protein sequence ID" value="MFG6432148.1"/>
    <property type="molecule type" value="Genomic_DNA"/>
</dbReference>
<dbReference type="Pfam" id="PF07394">
    <property type="entry name" value="DUF1501"/>
    <property type="match status" value="1"/>
</dbReference>
<reference evidence="1 2" key="1">
    <citation type="submission" date="2024-08" db="EMBL/GenBank/DDBJ databases">
        <authorList>
            <person name="Lu H."/>
        </authorList>
    </citation>
    <scope>NUCLEOTIDE SEQUENCE [LARGE SCALE GENOMIC DNA]</scope>
    <source>
        <strain evidence="1 2">LYH14W</strain>
    </source>
</reference>
<keyword evidence="2" id="KW-1185">Reference proteome</keyword>